<keyword evidence="11" id="KW-0376">Hydrogen peroxide</keyword>
<dbReference type="Gene3D" id="1.10.520.10">
    <property type="match status" value="1"/>
</dbReference>
<organism evidence="13 14">
    <name type="scientific">Eragrostis curvula</name>
    <name type="common">weeping love grass</name>
    <dbReference type="NCBI Taxonomy" id="38414"/>
    <lineage>
        <taxon>Eukaryota</taxon>
        <taxon>Viridiplantae</taxon>
        <taxon>Streptophyta</taxon>
        <taxon>Embryophyta</taxon>
        <taxon>Tracheophyta</taxon>
        <taxon>Spermatophyta</taxon>
        <taxon>Magnoliopsida</taxon>
        <taxon>Liliopsida</taxon>
        <taxon>Poales</taxon>
        <taxon>Poaceae</taxon>
        <taxon>PACMAD clade</taxon>
        <taxon>Chloridoideae</taxon>
        <taxon>Eragrostideae</taxon>
        <taxon>Eragrostidinae</taxon>
        <taxon>Eragrostis</taxon>
    </lineage>
</organism>
<keyword evidence="8" id="KW-0106">Calcium</keyword>
<feature type="non-terminal residue" evidence="13">
    <location>
        <position position="92"/>
    </location>
</feature>
<keyword evidence="6" id="KW-0349">Heme</keyword>
<keyword evidence="5" id="KW-0575">Peroxidase</keyword>
<dbReference type="Gramene" id="TVU21303">
    <property type="protein sequence ID" value="TVU21303"/>
    <property type="gene ID" value="EJB05_30931"/>
</dbReference>
<dbReference type="GO" id="GO:0006979">
    <property type="term" value="P:response to oxidative stress"/>
    <property type="evidence" value="ECO:0007669"/>
    <property type="project" value="InterPro"/>
</dbReference>
<keyword evidence="9" id="KW-0560">Oxidoreductase</keyword>
<feature type="non-terminal residue" evidence="13">
    <location>
        <position position="1"/>
    </location>
</feature>
<name>A0A5J9UC88_9POAL</name>
<comment type="catalytic activity">
    <reaction evidence="1">
        <text>2 a phenolic donor + H2O2 = 2 a phenolic radical donor + 2 H2O</text>
        <dbReference type="Rhea" id="RHEA:56136"/>
        <dbReference type="ChEBI" id="CHEBI:15377"/>
        <dbReference type="ChEBI" id="CHEBI:16240"/>
        <dbReference type="ChEBI" id="CHEBI:139520"/>
        <dbReference type="ChEBI" id="CHEBI:139521"/>
        <dbReference type="EC" id="1.11.1.7"/>
    </reaction>
</comment>
<sequence>MVEVLTYHNNLNNLVLFHSDWVLVGSSATLKHVHEYADNGTLWNLDFADALVKLSKLTMPPGSTGEIRKTCRLDSIPRLLVLVIRVNDRINT</sequence>
<dbReference type="GO" id="GO:0005576">
    <property type="term" value="C:extracellular region"/>
    <property type="evidence" value="ECO:0007669"/>
    <property type="project" value="UniProtKB-SubCell"/>
</dbReference>
<accession>A0A5J9UC88</accession>
<evidence type="ECO:0000256" key="1">
    <source>
        <dbReference type="ARBA" id="ARBA00000189"/>
    </source>
</evidence>
<dbReference type="InterPro" id="IPR000823">
    <property type="entry name" value="Peroxidase_pln"/>
</dbReference>
<dbReference type="Proteomes" id="UP000324897">
    <property type="component" value="Unassembled WGS sequence"/>
</dbReference>
<evidence type="ECO:0000256" key="8">
    <source>
        <dbReference type="ARBA" id="ARBA00022837"/>
    </source>
</evidence>
<keyword evidence="7" id="KW-0479">Metal-binding</keyword>
<evidence type="ECO:0000259" key="12">
    <source>
        <dbReference type="PROSITE" id="PS50873"/>
    </source>
</evidence>
<evidence type="ECO:0000256" key="11">
    <source>
        <dbReference type="ARBA" id="ARBA00023324"/>
    </source>
</evidence>
<comment type="cofactor">
    <cofactor evidence="3">
        <name>heme b</name>
        <dbReference type="ChEBI" id="CHEBI:60344"/>
    </cofactor>
</comment>
<evidence type="ECO:0000256" key="4">
    <source>
        <dbReference type="ARBA" id="ARBA00004613"/>
    </source>
</evidence>
<evidence type="ECO:0000313" key="14">
    <source>
        <dbReference type="Proteomes" id="UP000324897"/>
    </source>
</evidence>
<comment type="caution">
    <text evidence="13">The sequence shown here is derived from an EMBL/GenBank/DDBJ whole genome shotgun (WGS) entry which is preliminary data.</text>
</comment>
<dbReference type="Gene3D" id="1.10.420.10">
    <property type="entry name" value="Peroxidase, domain 2"/>
    <property type="match status" value="1"/>
</dbReference>
<dbReference type="PANTHER" id="PTHR31517">
    <property type="match status" value="1"/>
</dbReference>
<evidence type="ECO:0000256" key="6">
    <source>
        <dbReference type="ARBA" id="ARBA00022617"/>
    </source>
</evidence>
<dbReference type="OrthoDB" id="686655at2759"/>
<evidence type="ECO:0000256" key="3">
    <source>
        <dbReference type="ARBA" id="ARBA00001970"/>
    </source>
</evidence>
<dbReference type="GO" id="GO:0020037">
    <property type="term" value="F:heme binding"/>
    <property type="evidence" value="ECO:0007669"/>
    <property type="project" value="InterPro"/>
</dbReference>
<evidence type="ECO:0000256" key="7">
    <source>
        <dbReference type="ARBA" id="ARBA00022723"/>
    </source>
</evidence>
<evidence type="ECO:0000256" key="9">
    <source>
        <dbReference type="ARBA" id="ARBA00023002"/>
    </source>
</evidence>
<dbReference type="PROSITE" id="PS50873">
    <property type="entry name" value="PEROXIDASE_4"/>
    <property type="match status" value="1"/>
</dbReference>
<dbReference type="EMBL" id="RWGY01000026">
    <property type="protein sequence ID" value="TVU21303.1"/>
    <property type="molecule type" value="Genomic_DNA"/>
</dbReference>
<dbReference type="InterPro" id="IPR002016">
    <property type="entry name" value="Haem_peroxidase"/>
</dbReference>
<evidence type="ECO:0000313" key="13">
    <source>
        <dbReference type="EMBL" id="TVU21303.1"/>
    </source>
</evidence>
<evidence type="ECO:0000256" key="10">
    <source>
        <dbReference type="ARBA" id="ARBA00023004"/>
    </source>
</evidence>
<keyword evidence="14" id="KW-1185">Reference proteome</keyword>
<evidence type="ECO:0000256" key="2">
    <source>
        <dbReference type="ARBA" id="ARBA00001913"/>
    </source>
</evidence>
<dbReference type="SUPFAM" id="SSF48113">
    <property type="entry name" value="Heme-dependent peroxidases"/>
    <property type="match status" value="1"/>
</dbReference>
<comment type="cofactor">
    <cofactor evidence="2">
        <name>Ca(2+)</name>
        <dbReference type="ChEBI" id="CHEBI:29108"/>
    </cofactor>
</comment>
<dbReference type="InterPro" id="IPR010255">
    <property type="entry name" value="Haem_peroxidase_sf"/>
</dbReference>
<dbReference type="GO" id="GO:0042744">
    <property type="term" value="P:hydrogen peroxide catabolic process"/>
    <property type="evidence" value="ECO:0007669"/>
    <property type="project" value="UniProtKB-KW"/>
</dbReference>
<dbReference type="PANTHER" id="PTHR31517:SF48">
    <property type="entry name" value="PEROXIDASE 16-RELATED"/>
    <property type="match status" value="1"/>
</dbReference>
<proteinExistence type="predicted"/>
<protein>
    <recommendedName>
        <fullName evidence="12">Plant heme peroxidase family profile domain-containing protein</fullName>
    </recommendedName>
</protein>
<keyword evidence="10" id="KW-0408">Iron</keyword>
<dbReference type="AlphaFoldDB" id="A0A5J9UC88"/>
<feature type="domain" description="Plant heme peroxidase family profile" evidence="12">
    <location>
        <begin position="1"/>
        <end position="75"/>
    </location>
</feature>
<gene>
    <name evidence="13" type="ORF">EJB05_30931</name>
</gene>
<dbReference type="GO" id="GO:0140825">
    <property type="term" value="F:lactoperoxidase activity"/>
    <property type="evidence" value="ECO:0007669"/>
    <property type="project" value="UniProtKB-EC"/>
</dbReference>
<evidence type="ECO:0000256" key="5">
    <source>
        <dbReference type="ARBA" id="ARBA00022559"/>
    </source>
</evidence>
<dbReference type="GO" id="GO:0046872">
    <property type="term" value="F:metal ion binding"/>
    <property type="evidence" value="ECO:0007669"/>
    <property type="project" value="UniProtKB-KW"/>
</dbReference>
<reference evidence="13 14" key="1">
    <citation type="journal article" date="2019" name="Sci. Rep.">
        <title>A high-quality genome of Eragrostis curvula grass provides insights into Poaceae evolution and supports new strategies to enhance forage quality.</title>
        <authorList>
            <person name="Carballo J."/>
            <person name="Santos B.A.C.M."/>
            <person name="Zappacosta D."/>
            <person name="Garbus I."/>
            <person name="Selva J.P."/>
            <person name="Gallo C.A."/>
            <person name="Diaz A."/>
            <person name="Albertini E."/>
            <person name="Caccamo M."/>
            <person name="Echenique V."/>
        </authorList>
    </citation>
    <scope>NUCLEOTIDE SEQUENCE [LARGE SCALE GENOMIC DNA]</scope>
    <source>
        <strain evidence="14">cv. Victoria</strain>
        <tissue evidence="13">Leaf</tissue>
    </source>
</reference>
<comment type="subcellular location">
    <subcellularLocation>
        <location evidence="4">Secreted</location>
    </subcellularLocation>
</comment>